<evidence type="ECO:0000313" key="3">
    <source>
        <dbReference type="Proteomes" id="UP000242715"/>
    </source>
</evidence>
<dbReference type="PANTHER" id="PTHR33116:SF78">
    <property type="entry name" value="OS12G0587133 PROTEIN"/>
    <property type="match status" value="1"/>
</dbReference>
<dbReference type="PANTHER" id="PTHR33116">
    <property type="entry name" value="REVERSE TRANSCRIPTASE ZINC-BINDING DOMAIN-CONTAINING PROTEIN-RELATED-RELATED"/>
    <property type="match status" value="1"/>
</dbReference>
<reference evidence="3" key="1">
    <citation type="journal article" date="2017" name="Front. Plant Sci.">
        <title>Climate Clever Clovers: New Paradigm to Reduce the Environmental Footprint of Ruminants by Breeding Low Methanogenic Forages Utilizing Haplotype Variation.</title>
        <authorList>
            <person name="Kaur P."/>
            <person name="Appels R."/>
            <person name="Bayer P.E."/>
            <person name="Keeble-Gagnere G."/>
            <person name="Wang J."/>
            <person name="Hirakawa H."/>
            <person name="Shirasawa K."/>
            <person name="Vercoe P."/>
            <person name="Stefanova K."/>
            <person name="Durmic Z."/>
            <person name="Nichols P."/>
            <person name="Revell C."/>
            <person name="Isobe S.N."/>
            <person name="Edwards D."/>
            <person name="Erskine W."/>
        </authorList>
    </citation>
    <scope>NUCLEOTIDE SEQUENCE [LARGE SCALE GENOMIC DNA]</scope>
    <source>
        <strain evidence="3">cv. Daliak</strain>
    </source>
</reference>
<dbReference type="Pfam" id="PF13966">
    <property type="entry name" value="zf-RVT"/>
    <property type="match status" value="1"/>
</dbReference>
<name>A0A2Z6PGL0_TRISU</name>
<evidence type="ECO:0000259" key="1">
    <source>
        <dbReference type="Pfam" id="PF13966"/>
    </source>
</evidence>
<sequence>MFNDDELRVLNNIWRSPTPSKVVAFSWKLLWNRVPTKTNLALRGVQPNGGSLDCLHCLGKEESGAHLFLFCDFAGQVWNALFRWLGLVIVMPPNIFLLFDCFTGAAVNKKFWKGYALIWHAAIWMIWKSRNDIIFSNGVIDLEKVIDAIKLCSWRWGLSLHKIPVCLFYEWCWDPGLCLRR</sequence>
<proteinExistence type="predicted"/>
<protein>
    <recommendedName>
        <fullName evidence="1">Reverse transcriptase zinc-binding domain-containing protein</fullName>
    </recommendedName>
</protein>
<accession>A0A2Z6PGL0</accession>
<dbReference type="OrthoDB" id="1743609at2759"/>
<dbReference type="Proteomes" id="UP000242715">
    <property type="component" value="Unassembled WGS sequence"/>
</dbReference>
<dbReference type="AlphaFoldDB" id="A0A2Z6PGL0"/>
<dbReference type="InterPro" id="IPR026960">
    <property type="entry name" value="RVT-Znf"/>
</dbReference>
<keyword evidence="3" id="KW-1185">Reference proteome</keyword>
<organism evidence="2 3">
    <name type="scientific">Trifolium subterraneum</name>
    <name type="common">Subterranean clover</name>
    <dbReference type="NCBI Taxonomy" id="3900"/>
    <lineage>
        <taxon>Eukaryota</taxon>
        <taxon>Viridiplantae</taxon>
        <taxon>Streptophyta</taxon>
        <taxon>Embryophyta</taxon>
        <taxon>Tracheophyta</taxon>
        <taxon>Spermatophyta</taxon>
        <taxon>Magnoliopsida</taxon>
        <taxon>eudicotyledons</taxon>
        <taxon>Gunneridae</taxon>
        <taxon>Pentapetalae</taxon>
        <taxon>rosids</taxon>
        <taxon>fabids</taxon>
        <taxon>Fabales</taxon>
        <taxon>Fabaceae</taxon>
        <taxon>Papilionoideae</taxon>
        <taxon>50 kb inversion clade</taxon>
        <taxon>NPAAA clade</taxon>
        <taxon>Hologalegina</taxon>
        <taxon>IRL clade</taxon>
        <taxon>Trifolieae</taxon>
        <taxon>Trifolium</taxon>
    </lineage>
</organism>
<gene>
    <name evidence="2" type="ORF">TSUD_301800</name>
</gene>
<dbReference type="EMBL" id="DF974492">
    <property type="protein sequence ID" value="GAU48925.1"/>
    <property type="molecule type" value="Genomic_DNA"/>
</dbReference>
<evidence type="ECO:0000313" key="2">
    <source>
        <dbReference type="EMBL" id="GAU48925.1"/>
    </source>
</evidence>
<feature type="domain" description="Reverse transcriptase zinc-binding" evidence="1">
    <location>
        <begin position="6"/>
        <end position="78"/>
    </location>
</feature>